<dbReference type="RefSeq" id="WP_106520608.1">
    <property type="nucleotide sequence ID" value="NZ_PYGD01000001.1"/>
</dbReference>
<evidence type="ECO:0000313" key="2">
    <source>
        <dbReference type="Proteomes" id="UP000240572"/>
    </source>
</evidence>
<dbReference type="Proteomes" id="UP000240572">
    <property type="component" value="Unassembled WGS sequence"/>
</dbReference>
<organism evidence="1 2">
    <name type="scientific">Taibaiella chishuiensis</name>
    <dbReference type="NCBI Taxonomy" id="1434707"/>
    <lineage>
        <taxon>Bacteria</taxon>
        <taxon>Pseudomonadati</taxon>
        <taxon>Bacteroidota</taxon>
        <taxon>Chitinophagia</taxon>
        <taxon>Chitinophagales</taxon>
        <taxon>Chitinophagaceae</taxon>
        <taxon>Taibaiella</taxon>
    </lineage>
</organism>
<comment type="caution">
    <text evidence="1">The sequence shown here is derived from an EMBL/GenBank/DDBJ whole genome shotgun (WGS) entry which is preliminary data.</text>
</comment>
<name>A0A2P8D9G2_9BACT</name>
<accession>A0A2P8D9G2</accession>
<reference evidence="1 2" key="1">
    <citation type="submission" date="2018-03" db="EMBL/GenBank/DDBJ databases">
        <title>Genomic Encyclopedia of Type Strains, Phase III (KMG-III): the genomes of soil and plant-associated and newly described type strains.</title>
        <authorList>
            <person name="Whitman W."/>
        </authorList>
    </citation>
    <scope>NUCLEOTIDE SEQUENCE [LARGE SCALE GENOMIC DNA]</scope>
    <source>
        <strain evidence="1 2">CGMCC 1.12700</strain>
    </source>
</reference>
<sequence>MKKKHLQTKLTLSKKAILGLNEAEQVKGGATAACNTLYAQCFSQLPNNCGSVKVACIPYSEARTCWCV</sequence>
<keyword evidence="2" id="KW-1185">Reference proteome</keyword>
<dbReference type="EMBL" id="PYGD01000001">
    <property type="protein sequence ID" value="PSK93860.1"/>
    <property type="molecule type" value="Genomic_DNA"/>
</dbReference>
<protein>
    <submittedName>
        <fullName evidence="1">Uncharacterized protein</fullName>
    </submittedName>
</protein>
<proteinExistence type="predicted"/>
<gene>
    <name evidence="1" type="ORF">B0I18_1018</name>
</gene>
<dbReference type="AlphaFoldDB" id="A0A2P8D9G2"/>
<dbReference type="OrthoDB" id="680740at2"/>
<evidence type="ECO:0000313" key="1">
    <source>
        <dbReference type="EMBL" id="PSK93860.1"/>
    </source>
</evidence>